<organism evidence="1 4">
    <name type="scientific">Yersinia pestis</name>
    <dbReference type="NCBI Taxonomy" id="632"/>
    <lineage>
        <taxon>Bacteria</taxon>
        <taxon>Pseudomonadati</taxon>
        <taxon>Pseudomonadota</taxon>
        <taxon>Gammaproteobacteria</taxon>
        <taxon>Enterobacterales</taxon>
        <taxon>Yersiniaceae</taxon>
        <taxon>Yersinia</taxon>
    </lineage>
</organism>
<protein>
    <submittedName>
        <fullName evidence="2">Exported protein</fullName>
    </submittedName>
</protein>
<accession>Q0W9W2</accession>
<dbReference type="KEGG" id="ypk:y4088"/>
<sequence length="241" mass="26888">MHMIFALNTVRNPRWLAPLLAFLVMFLVTACGDKELEQRKAFIDYLQNTVMRSGMKLPTLSEDQKQKFGPYVSDYAILVTFSQQLSKSVDASLVPAIEQINQIRVAQDYLSKRDALQQSAGALNLLVQQIRTAKAQADSAQAALKLPDDLKVVFNRAFDNIVTQPANVLIPAVPVVSSFVQDLVQVGDFLQQQGTQVTFNNGGIQFQTPQQAAQYNTMMSNLVAKYPEMMAAQKRVMKVMQ</sequence>
<dbReference type="EnsemblBacteria" id="AAS64120">
    <property type="protein sequence ID" value="AAS64120"/>
    <property type="gene ID" value="YP_3980"/>
</dbReference>
<dbReference type="OrthoDB" id="8821151at2"/>
<reference evidence="2" key="4">
    <citation type="submission" date="2016-05" db="EMBL/GenBank/DDBJ databases">
        <title>Reannotation of Yersinia pestis strain 91001 based on omics data.</title>
        <authorList>
            <person name="Yiqing M."/>
        </authorList>
    </citation>
    <scope>NUCLEOTIDE SEQUENCE</scope>
    <source>
        <strain evidence="2">91001</strain>
    </source>
</reference>
<evidence type="ECO:0000313" key="4">
    <source>
        <dbReference type="Proteomes" id="UP000002490"/>
    </source>
</evidence>
<reference evidence="2" key="2">
    <citation type="submission" date="2003-04" db="EMBL/GenBank/DDBJ databases">
        <authorList>
            <person name="Song Y."/>
            <person name="Tong Z."/>
            <person name="Wang L."/>
            <person name="Han Y."/>
            <person name="Zhang J."/>
            <person name="Pei D."/>
            <person name="Wang J."/>
            <person name="Zhou D."/>
            <person name="Han Y."/>
            <person name="Pang X."/>
            <person name="Zhai J."/>
            <person name="Chen F."/>
            <person name="Qin H."/>
            <person name="Wang J."/>
            <person name="Li S."/>
            <person name="Guo Z."/>
            <person name="Ye C."/>
            <person name="Du Z."/>
            <person name="Lin W."/>
            <person name="Wang J."/>
            <person name="Yu J."/>
            <person name="Yang H."/>
            <person name="Wang J."/>
            <person name="Huang P."/>
            <person name="Yang R."/>
        </authorList>
    </citation>
    <scope>NUCLEOTIDE SEQUENCE</scope>
    <source>
        <strain evidence="2">91001</strain>
    </source>
</reference>
<proteinExistence type="predicted"/>
<dbReference type="KEGG" id="ypm:YP_3980"/>
<dbReference type="Pfam" id="PF11254">
    <property type="entry name" value="DUF3053"/>
    <property type="match status" value="1"/>
</dbReference>
<dbReference type="Proteomes" id="UP000002490">
    <property type="component" value="Chromosome"/>
</dbReference>
<evidence type="ECO:0000313" key="1">
    <source>
        <dbReference type="EMBL" id="AAM87631.1"/>
    </source>
</evidence>
<dbReference type="OMA" id="KMQADSS"/>
<reference evidence="3" key="3">
    <citation type="journal article" date="2004" name="DNA Res.">
        <title>Complete genome sequence of Yersinia pestis strain 91001, an isolate avirulent to humans.</title>
        <authorList>
            <person name="Song Y."/>
            <person name="Tong Z."/>
            <person name="Wang J."/>
            <person name="Wang L."/>
            <person name="Guo Z."/>
            <person name="Han Y."/>
            <person name="Zhang J."/>
            <person name="Pei D."/>
            <person name="Zhou D."/>
            <person name="Qin H."/>
            <person name="Pang X."/>
            <person name="Han Y."/>
            <person name="Zhai J."/>
            <person name="Li M."/>
            <person name="Cui B."/>
            <person name="Qi Z."/>
            <person name="Jin L."/>
            <person name="Dai R."/>
            <person name="Chen F."/>
            <person name="Li S."/>
            <person name="Ye C."/>
            <person name="Du Z."/>
            <person name="Lin W."/>
            <person name="Wang J."/>
            <person name="Yu J."/>
            <person name="Yang H."/>
            <person name="Wang J."/>
            <person name="Huang P."/>
            <person name="Yang R."/>
        </authorList>
    </citation>
    <scope>NUCLEOTIDE SEQUENCE [LARGE SCALE GENOMIC DNA]</scope>
    <source>
        <strain evidence="3">91001 / Biovar Mediaevalis</strain>
    </source>
</reference>
<dbReference type="PIR" id="AG0494">
    <property type="entry name" value="AG0494"/>
</dbReference>
<gene>
    <name evidence="1" type="ordered locus">y4088</name>
    <name evidence="2" type="ordered locus">YP_3980</name>
</gene>
<evidence type="ECO:0000313" key="3">
    <source>
        <dbReference type="Proteomes" id="UP000001019"/>
    </source>
</evidence>
<dbReference type="EMBL" id="AE009952">
    <property type="protein sequence ID" value="AAM87631.1"/>
    <property type="molecule type" value="Genomic_DNA"/>
</dbReference>
<reference evidence="1 4" key="1">
    <citation type="journal article" date="2002" name="J. Bacteriol.">
        <title>Genome sequence of Yersinia pestis KIM.</title>
        <authorList>
            <person name="Deng W."/>
            <person name="Burland V."/>
            <person name="Plunkett G.III."/>
            <person name="Boutin A."/>
            <person name="Mayhew G.F."/>
            <person name="Liss P."/>
            <person name="Perna N.T."/>
            <person name="Rose D.J."/>
            <person name="Mau B."/>
            <person name="Zhou S."/>
            <person name="Schwartz D.C."/>
            <person name="Fetherston J.D."/>
            <person name="Lindler L.E."/>
            <person name="Brubaker R.R."/>
            <person name="Plana G.V."/>
            <person name="Straley S.C."/>
            <person name="McDonough K.A."/>
            <person name="Nilles M.L."/>
            <person name="Matson J.S."/>
            <person name="Blattner F.R."/>
            <person name="Perry R.D."/>
        </authorList>
    </citation>
    <scope>NUCLEOTIDE SEQUENCE [LARGE SCALE GENOMIC DNA]</scope>
    <source>
        <strain evidence="1">KIM</strain>
        <strain evidence="4">KIM10+ / Biovar Mediaevalis</strain>
    </source>
</reference>
<dbReference type="InterPro" id="IPR021413">
    <property type="entry name" value="DUF3053"/>
</dbReference>
<dbReference type="Proteomes" id="UP000001019">
    <property type="component" value="Chromosome"/>
</dbReference>
<dbReference type="AlphaFoldDB" id="Q0W9W2"/>
<name>Q0W9W2_YERPE</name>
<dbReference type="EMBL" id="AE017042">
    <property type="protein sequence ID" value="AAS64120.1"/>
    <property type="molecule type" value="Genomic_DNA"/>
</dbReference>
<dbReference type="HOGENOM" id="CLU_086363_1_0_6"/>
<evidence type="ECO:0000313" key="2">
    <source>
        <dbReference type="EMBL" id="AAS64120.1"/>
    </source>
</evidence>